<reference evidence="2" key="2">
    <citation type="journal article" date="2024" name="Plant">
        <title>Genomic evolution and insights into agronomic trait innovations of Sesamum species.</title>
        <authorList>
            <person name="Miao H."/>
            <person name="Wang L."/>
            <person name="Qu L."/>
            <person name="Liu H."/>
            <person name="Sun Y."/>
            <person name="Le M."/>
            <person name="Wang Q."/>
            <person name="Wei S."/>
            <person name="Zheng Y."/>
            <person name="Lin W."/>
            <person name="Duan Y."/>
            <person name="Cao H."/>
            <person name="Xiong S."/>
            <person name="Wang X."/>
            <person name="Wei L."/>
            <person name="Li C."/>
            <person name="Ma Q."/>
            <person name="Ju M."/>
            <person name="Zhao R."/>
            <person name="Li G."/>
            <person name="Mu C."/>
            <person name="Tian Q."/>
            <person name="Mei H."/>
            <person name="Zhang T."/>
            <person name="Gao T."/>
            <person name="Zhang H."/>
        </authorList>
    </citation>
    <scope>NUCLEOTIDE SEQUENCE</scope>
    <source>
        <strain evidence="2">3651</strain>
    </source>
</reference>
<dbReference type="EMBL" id="JACGWO010000006">
    <property type="protein sequence ID" value="KAK4425819.1"/>
    <property type="molecule type" value="Genomic_DNA"/>
</dbReference>
<dbReference type="InterPro" id="IPR006527">
    <property type="entry name" value="F-box-assoc_dom_typ1"/>
</dbReference>
<evidence type="ECO:0000313" key="2">
    <source>
        <dbReference type="EMBL" id="KAK4425819.1"/>
    </source>
</evidence>
<dbReference type="Pfam" id="PF07734">
    <property type="entry name" value="FBA_1"/>
    <property type="match status" value="1"/>
</dbReference>
<dbReference type="InterPro" id="IPR036047">
    <property type="entry name" value="F-box-like_dom_sf"/>
</dbReference>
<dbReference type="Gene3D" id="1.20.1280.50">
    <property type="match status" value="1"/>
</dbReference>
<evidence type="ECO:0000313" key="3">
    <source>
        <dbReference type="Proteomes" id="UP001293254"/>
    </source>
</evidence>
<gene>
    <name evidence="2" type="ORF">Salat_1775900</name>
</gene>
<dbReference type="PANTHER" id="PTHR31672:SF13">
    <property type="entry name" value="F-BOX PROTEIN CPR30-LIKE"/>
    <property type="match status" value="1"/>
</dbReference>
<dbReference type="SUPFAM" id="SSF81383">
    <property type="entry name" value="F-box domain"/>
    <property type="match status" value="1"/>
</dbReference>
<reference evidence="2" key="1">
    <citation type="submission" date="2020-06" db="EMBL/GenBank/DDBJ databases">
        <authorList>
            <person name="Li T."/>
            <person name="Hu X."/>
            <person name="Zhang T."/>
            <person name="Song X."/>
            <person name="Zhang H."/>
            <person name="Dai N."/>
            <person name="Sheng W."/>
            <person name="Hou X."/>
            <person name="Wei L."/>
        </authorList>
    </citation>
    <scope>NUCLEOTIDE SEQUENCE</scope>
    <source>
        <strain evidence="2">3651</strain>
        <tissue evidence="2">Leaf</tissue>
    </source>
</reference>
<name>A0AAE1Y9I6_9LAMI</name>
<keyword evidence="3" id="KW-1185">Reference proteome</keyword>
<evidence type="ECO:0000259" key="1">
    <source>
        <dbReference type="PROSITE" id="PS50181"/>
    </source>
</evidence>
<dbReference type="InterPro" id="IPR050796">
    <property type="entry name" value="SCF_F-box_component"/>
</dbReference>
<accession>A0AAE1Y9I6</accession>
<comment type="caution">
    <text evidence="2">The sequence shown here is derived from an EMBL/GenBank/DDBJ whole genome shotgun (WGS) entry which is preliminary data.</text>
</comment>
<dbReference type="PANTHER" id="PTHR31672">
    <property type="entry name" value="BNACNNG10540D PROTEIN"/>
    <property type="match status" value="1"/>
</dbReference>
<proteinExistence type="predicted"/>
<dbReference type="NCBIfam" id="TIGR01640">
    <property type="entry name" value="F_box_assoc_1"/>
    <property type="match status" value="1"/>
</dbReference>
<protein>
    <submittedName>
        <fullName evidence="2">F-box protein CPR1</fullName>
    </submittedName>
</protein>
<sequence length="318" mass="36135">MELGDLPQEILIEIFSRLPPKSLGKCRCSAKLWLNLLSTPHFIKSHLTRKTHQEYLIVNTTFDPTYSISTIKDDSIWKTLPAGLGLRDQTHVVGSCDGLVLIVPEYFDKLLVNPITMQQLKIPNSPLALNRSESVTMHGFGYDSCSDDYKVVMLSYYDADNEHDSTFVDVYSVKRGVWKRVHNSPYDHPFNLADEVFNEISAPSGVNLRNFPLNKLVVRGECLCMIEYDRTDVWTMEEYGLKESWTKFGVHADNEYFIQRPLGWFGDEELVLVTKCVTLVVYNRTNGILRMVIKGDVLQPLDGCTFVESLVSPALISA</sequence>
<organism evidence="2 3">
    <name type="scientific">Sesamum alatum</name>
    <dbReference type="NCBI Taxonomy" id="300844"/>
    <lineage>
        <taxon>Eukaryota</taxon>
        <taxon>Viridiplantae</taxon>
        <taxon>Streptophyta</taxon>
        <taxon>Embryophyta</taxon>
        <taxon>Tracheophyta</taxon>
        <taxon>Spermatophyta</taxon>
        <taxon>Magnoliopsida</taxon>
        <taxon>eudicotyledons</taxon>
        <taxon>Gunneridae</taxon>
        <taxon>Pentapetalae</taxon>
        <taxon>asterids</taxon>
        <taxon>lamiids</taxon>
        <taxon>Lamiales</taxon>
        <taxon>Pedaliaceae</taxon>
        <taxon>Sesamum</taxon>
    </lineage>
</organism>
<dbReference type="Proteomes" id="UP001293254">
    <property type="component" value="Unassembled WGS sequence"/>
</dbReference>
<dbReference type="AlphaFoldDB" id="A0AAE1Y9I6"/>
<dbReference type="PROSITE" id="PS50181">
    <property type="entry name" value="FBOX"/>
    <property type="match status" value="1"/>
</dbReference>
<dbReference type="InterPro" id="IPR001810">
    <property type="entry name" value="F-box_dom"/>
</dbReference>
<dbReference type="InterPro" id="IPR017451">
    <property type="entry name" value="F-box-assoc_interact_dom"/>
</dbReference>
<feature type="domain" description="F-box" evidence="1">
    <location>
        <begin position="1"/>
        <end position="46"/>
    </location>
</feature>
<dbReference type="Pfam" id="PF00646">
    <property type="entry name" value="F-box"/>
    <property type="match status" value="1"/>
</dbReference>